<evidence type="ECO:0000313" key="3">
    <source>
        <dbReference type="Proteomes" id="UP000011713"/>
    </source>
</evidence>
<dbReference type="EnsemblProtists" id="HpaT813299">
    <property type="protein sequence ID" value="HpaP813299"/>
    <property type="gene ID" value="HpaG813299"/>
</dbReference>
<dbReference type="HOGENOM" id="CLU_071191_1_0_1"/>
<sequence>MKRTLTYLAVVALLLPATSSRPQSSTTALLDVPATASDNDPSNSAKSQRLAAPMVEEDRTWFEPAVSWIKTTLWIALGKSEEEVKEMLGMKGLTETGFTTSKNYKQFENFQNARESQLLDVWSSQKKLAHDVWEELKLQEAPPGGLEHSANFKLYERYLKIEDDNIWERMNDEDVKKWDEREGEEELNAKTEIWKSADRPPWYVKSRLNLHQGRNACRNQPNFVYFRRYLDETDNFLSKYYLGLEEKEATEKRIAALAQHKKHEMLRTWSVPRQRASGTLFVTKKKQRRDFYMLP</sequence>
<dbReference type="InParanoid" id="M4C2I4"/>
<dbReference type="AlphaFoldDB" id="M4C2I4"/>
<reference evidence="2" key="2">
    <citation type="submission" date="2015-06" db="UniProtKB">
        <authorList>
            <consortium name="EnsemblProtists"/>
        </authorList>
    </citation>
    <scope>IDENTIFICATION</scope>
    <source>
        <strain evidence="2">Emoy2</strain>
    </source>
</reference>
<dbReference type="eggNOG" id="ENOG502STI6">
    <property type="taxonomic scope" value="Eukaryota"/>
</dbReference>
<dbReference type="EMBL" id="JH598129">
    <property type="status" value="NOT_ANNOTATED_CDS"/>
    <property type="molecule type" value="Genomic_DNA"/>
</dbReference>
<dbReference type="OMA" id="DNIWERM"/>
<keyword evidence="1" id="KW-0732">Signal</keyword>
<evidence type="ECO:0008006" key="4">
    <source>
        <dbReference type="Google" id="ProtNLM"/>
    </source>
</evidence>
<dbReference type="Proteomes" id="UP000011713">
    <property type="component" value="Unassembled WGS sequence"/>
</dbReference>
<organism evidence="2 3">
    <name type="scientific">Hyaloperonospora arabidopsidis (strain Emoy2)</name>
    <name type="common">Downy mildew agent</name>
    <name type="synonym">Peronospora arabidopsidis</name>
    <dbReference type="NCBI Taxonomy" id="559515"/>
    <lineage>
        <taxon>Eukaryota</taxon>
        <taxon>Sar</taxon>
        <taxon>Stramenopiles</taxon>
        <taxon>Oomycota</taxon>
        <taxon>Peronosporomycetes</taxon>
        <taxon>Peronosporales</taxon>
        <taxon>Peronosporaceae</taxon>
        <taxon>Hyaloperonospora</taxon>
    </lineage>
</organism>
<evidence type="ECO:0000256" key="1">
    <source>
        <dbReference type="SAM" id="SignalP"/>
    </source>
</evidence>
<protein>
    <recommendedName>
        <fullName evidence="4">RxLR effector candidate protein</fullName>
    </recommendedName>
</protein>
<reference evidence="3" key="1">
    <citation type="journal article" date="2010" name="Science">
        <title>Signatures of adaptation to obligate biotrophy in the Hyaloperonospora arabidopsidis genome.</title>
        <authorList>
            <person name="Baxter L."/>
            <person name="Tripathy S."/>
            <person name="Ishaque N."/>
            <person name="Boot N."/>
            <person name="Cabral A."/>
            <person name="Kemen E."/>
            <person name="Thines M."/>
            <person name="Ah-Fong A."/>
            <person name="Anderson R."/>
            <person name="Badejoko W."/>
            <person name="Bittner-Eddy P."/>
            <person name="Boore J.L."/>
            <person name="Chibucos M.C."/>
            <person name="Coates M."/>
            <person name="Dehal P."/>
            <person name="Delehaunty K."/>
            <person name="Dong S."/>
            <person name="Downton P."/>
            <person name="Dumas B."/>
            <person name="Fabro G."/>
            <person name="Fronick C."/>
            <person name="Fuerstenberg S.I."/>
            <person name="Fulton L."/>
            <person name="Gaulin E."/>
            <person name="Govers F."/>
            <person name="Hughes L."/>
            <person name="Humphray S."/>
            <person name="Jiang R.H."/>
            <person name="Judelson H."/>
            <person name="Kamoun S."/>
            <person name="Kyung K."/>
            <person name="Meijer H."/>
            <person name="Minx P."/>
            <person name="Morris P."/>
            <person name="Nelson J."/>
            <person name="Phuntumart V."/>
            <person name="Qutob D."/>
            <person name="Rehmany A."/>
            <person name="Rougon-Cardoso A."/>
            <person name="Ryden P."/>
            <person name="Torto-Alalibo T."/>
            <person name="Studholme D."/>
            <person name="Wang Y."/>
            <person name="Win J."/>
            <person name="Wood J."/>
            <person name="Clifton S.W."/>
            <person name="Rogers J."/>
            <person name="Van den Ackerveken G."/>
            <person name="Jones J.D."/>
            <person name="McDowell J.M."/>
            <person name="Beynon J."/>
            <person name="Tyler B.M."/>
        </authorList>
    </citation>
    <scope>NUCLEOTIDE SEQUENCE [LARGE SCALE GENOMIC DNA]</scope>
    <source>
        <strain evidence="3">Emoy2</strain>
    </source>
</reference>
<feature type="chain" id="PRO_5004049099" description="RxLR effector candidate protein" evidence="1">
    <location>
        <begin position="21"/>
        <end position="295"/>
    </location>
</feature>
<evidence type="ECO:0000313" key="2">
    <source>
        <dbReference type="EnsemblProtists" id="HpaP813299"/>
    </source>
</evidence>
<feature type="signal peptide" evidence="1">
    <location>
        <begin position="1"/>
        <end position="20"/>
    </location>
</feature>
<keyword evidence="3" id="KW-1185">Reference proteome</keyword>
<name>M4C2I4_HYAAE</name>
<proteinExistence type="predicted"/>
<dbReference type="VEuPathDB" id="FungiDB:HpaG813299"/>
<accession>M4C2I4</accession>